<keyword evidence="2" id="KW-1185">Reference proteome</keyword>
<sequence length="146" mass="16767">MEEKREAKGCRLSFIVLRQVSRLKRRCGGSLWSFDDGALTLVDDKEQRYLPDEESQGMKSLIVFFFWGLRRVKKKVDFAAHVLILFKMCNEAQTSLVDLDRKAHDQTFVAMALLYSLPHGQFVDVGATHEPVFNVDDHVEGHPQTK</sequence>
<name>A0ABR2TD28_9ROSI</name>
<organism evidence="1 2">
    <name type="scientific">Hibiscus sabdariffa</name>
    <name type="common">roselle</name>
    <dbReference type="NCBI Taxonomy" id="183260"/>
    <lineage>
        <taxon>Eukaryota</taxon>
        <taxon>Viridiplantae</taxon>
        <taxon>Streptophyta</taxon>
        <taxon>Embryophyta</taxon>
        <taxon>Tracheophyta</taxon>
        <taxon>Spermatophyta</taxon>
        <taxon>Magnoliopsida</taxon>
        <taxon>eudicotyledons</taxon>
        <taxon>Gunneridae</taxon>
        <taxon>Pentapetalae</taxon>
        <taxon>rosids</taxon>
        <taxon>malvids</taxon>
        <taxon>Malvales</taxon>
        <taxon>Malvaceae</taxon>
        <taxon>Malvoideae</taxon>
        <taxon>Hibiscus</taxon>
    </lineage>
</organism>
<comment type="caution">
    <text evidence="1">The sequence shown here is derived from an EMBL/GenBank/DDBJ whole genome shotgun (WGS) entry which is preliminary data.</text>
</comment>
<evidence type="ECO:0000313" key="2">
    <source>
        <dbReference type="Proteomes" id="UP001396334"/>
    </source>
</evidence>
<dbReference type="Proteomes" id="UP001396334">
    <property type="component" value="Unassembled WGS sequence"/>
</dbReference>
<evidence type="ECO:0000313" key="1">
    <source>
        <dbReference type="EMBL" id="KAK9035386.1"/>
    </source>
</evidence>
<reference evidence="1 2" key="1">
    <citation type="journal article" date="2024" name="G3 (Bethesda)">
        <title>Genome assembly of Hibiscus sabdariffa L. provides insights into metabolisms of medicinal natural products.</title>
        <authorList>
            <person name="Kim T."/>
        </authorList>
    </citation>
    <scope>NUCLEOTIDE SEQUENCE [LARGE SCALE GENOMIC DNA]</scope>
    <source>
        <strain evidence="1">TK-2024</strain>
        <tissue evidence="1">Old leaves</tissue>
    </source>
</reference>
<dbReference type="EMBL" id="JBBPBN010000006">
    <property type="protein sequence ID" value="KAK9035386.1"/>
    <property type="molecule type" value="Genomic_DNA"/>
</dbReference>
<protein>
    <submittedName>
        <fullName evidence="1">Uncharacterized protein</fullName>
    </submittedName>
</protein>
<accession>A0ABR2TD28</accession>
<gene>
    <name evidence="1" type="ORF">V6N11_077428</name>
</gene>
<proteinExistence type="predicted"/>